<dbReference type="OrthoDB" id="9792276at2"/>
<name>E7FTU8_ERYRH</name>
<dbReference type="GO" id="GO:0046872">
    <property type="term" value="F:metal ion binding"/>
    <property type="evidence" value="ECO:0007669"/>
    <property type="project" value="UniProtKB-KW"/>
</dbReference>
<evidence type="ECO:0000256" key="5">
    <source>
        <dbReference type="ARBA" id="ARBA00023004"/>
    </source>
</evidence>
<dbReference type="SFLD" id="SFLDS00029">
    <property type="entry name" value="Radical_SAM"/>
    <property type="match status" value="1"/>
</dbReference>
<reference evidence="9" key="1">
    <citation type="submission" date="2011-01" db="EMBL/GenBank/DDBJ databases">
        <authorList>
            <person name="Muzny D."/>
            <person name="Qin X."/>
            <person name="Buhay C."/>
            <person name="Dugan-Rocha S."/>
            <person name="Ding Y."/>
            <person name="Chen G."/>
            <person name="Hawes A."/>
            <person name="Holder M."/>
            <person name="Jhangiani S."/>
            <person name="Johnson A."/>
            <person name="Khan Z."/>
            <person name="Li Z."/>
            <person name="Liu W."/>
            <person name="Liu X."/>
            <person name="Perez L."/>
            <person name="Shen H."/>
            <person name="Wang Q."/>
            <person name="Watt J."/>
            <person name="Xi L."/>
            <person name="Xin Y."/>
            <person name="Zhou J."/>
            <person name="Deng J."/>
            <person name="Jiang H."/>
            <person name="Liu Y."/>
            <person name="Qu J."/>
            <person name="Song X.-Z."/>
            <person name="Zhang L."/>
            <person name="Villasana D."/>
            <person name="Johnson A."/>
            <person name="Liu J."/>
            <person name="Liyanage D."/>
            <person name="Lorensuhewa L."/>
            <person name="Robinson T."/>
            <person name="Song A."/>
            <person name="Song B.-B."/>
            <person name="Dinh H."/>
            <person name="Thornton R."/>
            <person name="Coyle M."/>
            <person name="Francisco L."/>
            <person name="Jackson L."/>
            <person name="Javaid M."/>
            <person name="Korchina V."/>
            <person name="Kovar C."/>
            <person name="Mata R."/>
            <person name="Mathew T."/>
            <person name="Ngo R."/>
            <person name="Nguyen L."/>
            <person name="Nguyen N."/>
            <person name="Okwuonu G."/>
            <person name="Ongeri F."/>
            <person name="Pham C."/>
            <person name="Simmons D."/>
            <person name="Wilczek-Boney K."/>
            <person name="Hale W."/>
            <person name="Jakkamsetti A."/>
            <person name="Pham P."/>
            <person name="Ruth R."/>
            <person name="San Lucas F."/>
            <person name="Warren J."/>
            <person name="Zhang J."/>
            <person name="Zhao Z."/>
            <person name="Zhou C."/>
            <person name="Zhu D."/>
            <person name="Lee S."/>
            <person name="Bess C."/>
            <person name="Blankenburg K."/>
            <person name="Forbes L."/>
            <person name="Fu Q."/>
            <person name="Gubbala S."/>
            <person name="Hirani K."/>
            <person name="Jayaseelan J.C."/>
            <person name="Lara F."/>
            <person name="Munidasa M."/>
            <person name="Palculict T."/>
            <person name="Patil S."/>
            <person name="Pu L.-L."/>
            <person name="Saada N."/>
            <person name="Tang L."/>
            <person name="Weissenberger G."/>
            <person name="Zhu Y."/>
            <person name="Hemphill L."/>
            <person name="Shang Y."/>
            <person name="Youmans B."/>
            <person name="Ayvaz T."/>
            <person name="Ross M."/>
            <person name="Santibanez J."/>
            <person name="Aqrawi P."/>
            <person name="Gross S."/>
            <person name="Joshi V."/>
            <person name="Fowler G."/>
            <person name="Nazareth L."/>
            <person name="Reid J."/>
            <person name="Worley K."/>
            <person name="Petrosino J."/>
            <person name="Highlander S."/>
            <person name="Gibbs R."/>
        </authorList>
    </citation>
    <scope>NUCLEOTIDE SEQUENCE [LARGE SCALE GENOMIC DNA]</scope>
    <source>
        <strain evidence="9">ATCC 19414</strain>
    </source>
</reference>
<dbReference type="PANTHER" id="PTHR43273:SF3">
    <property type="entry name" value="ANAEROBIC SULFATASE-MATURATING ENZYME HOMOLOG ASLB-RELATED"/>
    <property type="match status" value="1"/>
</dbReference>
<keyword evidence="5" id="KW-0408">Iron</keyword>
<keyword evidence="10" id="KW-1185">Reference proteome</keyword>
<dbReference type="EMBL" id="ACLK02000001">
    <property type="protein sequence ID" value="EFY09437.1"/>
    <property type="molecule type" value="Genomic_DNA"/>
</dbReference>
<dbReference type="Pfam" id="PF04055">
    <property type="entry name" value="Radical_SAM"/>
    <property type="match status" value="1"/>
</dbReference>
<gene>
    <name evidence="9" type="ORF">HMPREF0357_10232</name>
</gene>
<keyword evidence="4" id="KW-0479">Metal-binding</keyword>
<dbReference type="SFLD" id="SFLDG01067">
    <property type="entry name" value="SPASM/twitch_domain_containing"/>
    <property type="match status" value="1"/>
</dbReference>
<dbReference type="AlphaFoldDB" id="E7FTU8"/>
<evidence type="ECO:0000256" key="7">
    <source>
        <dbReference type="ARBA" id="ARBA00023601"/>
    </source>
</evidence>
<evidence type="ECO:0000256" key="1">
    <source>
        <dbReference type="ARBA" id="ARBA00001966"/>
    </source>
</evidence>
<dbReference type="InterPro" id="IPR000385">
    <property type="entry name" value="MoaA_NifB_PqqE_Fe-S-bd_CS"/>
</dbReference>
<evidence type="ECO:0000259" key="8">
    <source>
        <dbReference type="PROSITE" id="PS51918"/>
    </source>
</evidence>
<dbReference type="STRING" id="1648.A2I91_06025"/>
<dbReference type="CDD" id="cd01335">
    <property type="entry name" value="Radical_SAM"/>
    <property type="match status" value="1"/>
</dbReference>
<comment type="caution">
    <text evidence="9">The sequence shown here is derived from an EMBL/GenBank/DDBJ whole genome shotgun (WGS) entry which is preliminary data.</text>
</comment>
<dbReference type="SFLD" id="SFLDG01386">
    <property type="entry name" value="main_SPASM_domain-containing"/>
    <property type="match status" value="1"/>
</dbReference>
<keyword evidence="3" id="KW-0949">S-adenosyl-L-methionine</keyword>
<feature type="domain" description="Radical SAM core" evidence="8">
    <location>
        <begin position="72"/>
        <end position="311"/>
    </location>
</feature>
<evidence type="ECO:0000256" key="4">
    <source>
        <dbReference type="ARBA" id="ARBA00022723"/>
    </source>
</evidence>
<keyword evidence="2" id="KW-0004">4Fe-4S</keyword>
<sequence length="462" mass="53366">MKIPSNVMLRKIVLKTIGSTYIYNSDFDEITKIGSLNITTSQINESINSFQNMSVLQRKCAPSTDEMLVKEILNRQISQLTLQVTQGCNLRCSYCPYSQENTFTRSHNNSLNMTVETARESILFYAQHSRDCNNKNIAFYGGEPIFNFKLIKEAVEFGNKMFGENVSYHMTTNATLLTRNILEFLDTNDFRLMISIDGPENINDRNRKFSNGHLGVFKRVIDKIELIKKDYPCLYRYLSINMVLTPDNTFTEYQDFIQSNMYIFKDIGVNASIVSEIGLDISYSQSEIFIEEYKYFQFLVLIDIFTEIEFPHQYLVLMKNYKNDLLTFLRKFQLYSGIPHKGKINTTGQCIPLKTRMFVSVDGDLHPCEKVMENHSTELGSVYTDIDHNKVNQLYRFNSSFYEKCENCFALNYCSNCIALCSDKDLCNYDGYGESCGYIKNNLVNNLATVCIIRELSTRGLL</sequence>
<dbReference type="Proteomes" id="UP000003028">
    <property type="component" value="Unassembled WGS sequence"/>
</dbReference>
<dbReference type="PROSITE" id="PS01305">
    <property type="entry name" value="MOAA_NIFB_PQQE"/>
    <property type="match status" value="1"/>
</dbReference>
<dbReference type="SUPFAM" id="SSF102114">
    <property type="entry name" value="Radical SAM enzymes"/>
    <property type="match status" value="1"/>
</dbReference>
<dbReference type="InterPro" id="IPR058240">
    <property type="entry name" value="rSAM_sf"/>
</dbReference>
<dbReference type="GO" id="GO:0016491">
    <property type="term" value="F:oxidoreductase activity"/>
    <property type="evidence" value="ECO:0007669"/>
    <property type="project" value="InterPro"/>
</dbReference>
<dbReference type="PROSITE" id="PS51918">
    <property type="entry name" value="RADICAL_SAM"/>
    <property type="match status" value="1"/>
</dbReference>
<dbReference type="InterPro" id="IPR023867">
    <property type="entry name" value="Sulphatase_maturase_rSAM"/>
</dbReference>
<organism evidence="9 10">
    <name type="scientific">Erysipelothrix rhusiopathiae ATCC 19414</name>
    <dbReference type="NCBI Taxonomy" id="525280"/>
    <lineage>
        <taxon>Bacteria</taxon>
        <taxon>Bacillati</taxon>
        <taxon>Bacillota</taxon>
        <taxon>Erysipelotrichia</taxon>
        <taxon>Erysipelotrichales</taxon>
        <taxon>Erysipelotrichaceae</taxon>
        <taxon>Erysipelothrix</taxon>
    </lineage>
</organism>
<protein>
    <submittedName>
        <fullName evidence="9">CLI_3235-class bacteriocin maturation radical SAM enzyme</fullName>
    </submittedName>
</protein>
<comment type="similarity">
    <text evidence="7">Belongs to the radical SAM superfamily. Anaerobic sulfatase-maturating enzyme family.</text>
</comment>
<comment type="cofactor">
    <cofactor evidence="1">
        <name>[4Fe-4S] cluster</name>
        <dbReference type="ChEBI" id="CHEBI:49883"/>
    </cofactor>
</comment>
<keyword evidence="6" id="KW-0411">Iron-sulfur</keyword>
<evidence type="ECO:0000313" key="10">
    <source>
        <dbReference type="Proteomes" id="UP000003028"/>
    </source>
</evidence>
<dbReference type="PANTHER" id="PTHR43273">
    <property type="entry name" value="ANAEROBIC SULFATASE-MATURATING ENZYME HOMOLOG ASLB-RELATED"/>
    <property type="match status" value="1"/>
</dbReference>
<dbReference type="InterPro" id="IPR007197">
    <property type="entry name" value="rSAM"/>
</dbReference>
<dbReference type="Gene3D" id="3.20.20.70">
    <property type="entry name" value="Aldolase class I"/>
    <property type="match status" value="1"/>
</dbReference>
<proteinExistence type="inferred from homology"/>
<dbReference type="SFLD" id="SFLDG01384">
    <property type="entry name" value="thioether_bond_formation_requi"/>
    <property type="match status" value="1"/>
</dbReference>
<dbReference type="InterPro" id="IPR013785">
    <property type="entry name" value="Aldolase_TIM"/>
</dbReference>
<dbReference type="GO" id="GO:0051539">
    <property type="term" value="F:4 iron, 4 sulfur cluster binding"/>
    <property type="evidence" value="ECO:0007669"/>
    <property type="project" value="UniProtKB-KW"/>
</dbReference>
<evidence type="ECO:0000256" key="6">
    <source>
        <dbReference type="ARBA" id="ARBA00023014"/>
    </source>
</evidence>
<evidence type="ECO:0000256" key="3">
    <source>
        <dbReference type="ARBA" id="ARBA00022691"/>
    </source>
</evidence>
<evidence type="ECO:0000313" key="9">
    <source>
        <dbReference type="EMBL" id="EFY09437.1"/>
    </source>
</evidence>
<dbReference type="RefSeq" id="WP_003773340.1">
    <property type="nucleotide sequence ID" value="NZ_ACLK02000001.1"/>
</dbReference>
<evidence type="ECO:0000256" key="2">
    <source>
        <dbReference type="ARBA" id="ARBA00022485"/>
    </source>
</evidence>
<accession>E7FTU8</accession>